<dbReference type="SUPFAM" id="SSF49899">
    <property type="entry name" value="Concanavalin A-like lectins/glucanases"/>
    <property type="match status" value="1"/>
</dbReference>
<evidence type="ECO:0000313" key="2">
    <source>
        <dbReference type="EMBL" id="MBD1598627.1"/>
    </source>
</evidence>
<dbReference type="Gene3D" id="2.60.120.200">
    <property type="match status" value="1"/>
</dbReference>
<accession>A0ABR7YZL6</accession>
<evidence type="ECO:0000313" key="3">
    <source>
        <dbReference type="Proteomes" id="UP000805841"/>
    </source>
</evidence>
<dbReference type="Proteomes" id="UP000805841">
    <property type="component" value="Unassembled WGS sequence"/>
</dbReference>
<dbReference type="Pfam" id="PF08787">
    <property type="entry name" value="Alginate_lyase2"/>
    <property type="match status" value="1"/>
</dbReference>
<evidence type="ECO:0000259" key="1">
    <source>
        <dbReference type="Pfam" id="PF08787"/>
    </source>
</evidence>
<dbReference type="InterPro" id="IPR013320">
    <property type="entry name" value="ConA-like_dom_sf"/>
</dbReference>
<dbReference type="GO" id="GO:0016829">
    <property type="term" value="F:lyase activity"/>
    <property type="evidence" value="ECO:0007669"/>
    <property type="project" value="UniProtKB-KW"/>
</dbReference>
<gene>
    <name evidence="2" type="ORF">HAQ05_07910</name>
</gene>
<comment type="caution">
    <text evidence="2">The sequence shown here is derived from an EMBL/GenBank/DDBJ whole genome shotgun (WGS) entry which is preliminary data.</text>
</comment>
<proteinExistence type="predicted"/>
<reference evidence="2 3" key="1">
    <citation type="journal article" date="2020" name="Insects">
        <title>Bacteria Belonging to Pseudomonas typographi sp. nov. from the Bark Beetle Ips typographus Have Genomic Potential to Aid in the Host Ecology.</title>
        <authorList>
            <person name="Peral-Aranega E."/>
            <person name="Saati-Santamaria Z."/>
            <person name="Kolarik M."/>
            <person name="Rivas R."/>
            <person name="Garcia-Fraile P."/>
        </authorList>
    </citation>
    <scope>NUCLEOTIDE SEQUENCE [LARGE SCALE GENOMIC DNA]</scope>
    <source>
        <strain evidence="2 3">CA3A</strain>
    </source>
</reference>
<organism evidence="2 3">
    <name type="scientific">Pseudomonas typographi</name>
    <dbReference type="NCBI Taxonomy" id="2715964"/>
    <lineage>
        <taxon>Bacteria</taxon>
        <taxon>Pseudomonadati</taxon>
        <taxon>Pseudomonadota</taxon>
        <taxon>Gammaproteobacteria</taxon>
        <taxon>Pseudomonadales</taxon>
        <taxon>Pseudomonadaceae</taxon>
        <taxon>Pseudomonas</taxon>
    </lineage>
</organism>
<protein>
    <submittedName>
        <fullName evidence="2">Polysaccharide lyase family 7 protein</fullName>
    </submittedName>
</protein>
<dbReference type="RefSeq" id="WP_190419148.1">
    <property type="nucleotide sequence ID" value="NZ_JAAOCA010000008.1"/>
</dbReference>
<dbReference type="InterPro" id="IPR014895">
    <property type="entry name" value="Alginate_lyase_2"/>
</dbReference>
<keyword evidence="2" id="KW-0456">Lyase</keyword>
<name>A0ABR7YZL6_9PSED</name>
<sequence>MIDLAVWNLSIPVGSPPKTIATSRLVSGYSDKYFNSKEGKLFFWAPVTGSKTANAIYPRTELRETFEDGSLRNWKFTQANNLLRATVKVSKVPSSGRVVIGQIHCYESTKPLLKLEYQYSDSRQTGKVVAKLRRSPSQSEAQVITVADDVPMNSRFQYMIHLGTAGDLSVGAHGEAYRTRLNSTWKSEALYFKAGVYTQDNTGYSSEGGEVLFSSLNAQHTQ</sequence>
<keyword evidence="3" id="KW-1185">Reference proteome</keyword>
<dbReference type="EMBL" id="JAAOCA010000008">
    <property type="protein sequence ID" value="MBD1598627.1"/>
    <property type="molecule type" value="Genomic_DNA"/>
</dbReference>
<feature type="domain" description="Alginate lyase 2" evidence="1">
    <location>
        <begin position="2"/>
        <end position="220"/>
    </location>
</feature>